<keyword evidence="1" id="KW-0472">Membrane</keyword>
<dbReference type="Proteomes" id="UP000634805">
    <property type="component" value="Unassembled WGS sequence"/>
</dbReference>
<sequence length="72" mass="7590">MKILKSLLAGTSSILVFIAVIFSLGFIGYTIPFCAVVGAYLLPLVIPLSVVFTLCTLLKLHVNVSGGCCDQS</sequence>
<keyword evidence="1" id="KW-0812">Transmembrane</keyword>
<feature type="transmembrane region" description="Helical" evidence="1">
    <location>
        <begin position="7"/>
        <end position="31"/>
    </location>
</feature>
<dbReference type="EMBL" id="CAJHIS010000006">
    <property type="protein sequence ID" value="CAD6492636.1"/>
    <property type="molecule type" value="Genomic_DNA"/>
</dbReference>
<evidence type="ECO:0000313" key="3">
    <source>
        <dbReference type="Proteomes" id="UP000634805"/>
    </source>
</evidence>
<proteinExistence type="predicted"/>
<dbReference type="AlphaFoldDB" id="A0A811T5M7"/>
<organism evidence="2 3">
    <name type="scientific">Candidatus Argoarchaeum ethanivorans</name>
    <dbReference type="NCBI Taxonomy" id="2608793"/>
    <lineage>
        <taxon>Archaea</taxon>
        <taxon>Methanobacteriati</taxon>
        <taxon>Methanobacteriota</taxon>
        <taxon>Stenosarchaea group</taxon>
        <taxon>Methanomicrobia</taxon>
        <taxon>Methanosarcinales</taxon>
        <taxon>Methanosarcinales incertae sedis</taxon>
        <taxon>GOM Arc I cluster</taxon>
        <taxon>Candidatus Argoarchaeum</taxon>
    </lineage>
</organism>
<gene>
    <name evidence="2" type="ORF">EMLJLAPB_00338</name>
</gene>
<accession>A0A811T5M7</accession>
<protein>
    <submittedName>
        <fullName evidence="2">Uncharacterized protein</fullName>
    </submittedName>
</protein>
<name>A0A811T5M7_9EURY</name>
<evidence type="ECO:0000313" key="2">
    <source>
        <dbReference type="EMBL" id="CAD6492636.1"/>
    </source>
</evidence>
<feature type="transmembrane region" description="Helical" evidence="1">
    <location>
        <begin position="37"/>
        <end position="58"/>
    </location>
</feature>
<keyword evidence="1" id="KW-1133">Transmembrane helix</keyword>
<comment type="caution">
    <text evidence="2">The sequence shown here is derived from an EMBL/GenBank/DDBJ whole genome shotgun (WGS) entry which is preliminary data.</text>
</comment>
<evidence type="ECO:0000256" key="1">
    <source>
        <dbReference type="SAM" id="Phobius"/>
    </source>
</evidence>
<reference evidence="2" key="1">
    <citation type="submission" date="2020-10" db="EMBL/GenBank/DDBJ databases">
        <authorList>
            <person name="Hahn C.J."/>
            <person name="Laso-Perez R."/>
            <person name="Vulcano F."/>
            <person name="Vaziourakis K.-M."/>
            <person name="Stokke R."/>
            <person name="Steen I.H."/>
            <person name="Teske A."/>
            <person name="Boetius A."/>
            <person name="Liebeke M."/>
            <person name="Amann R."/>
            <person name="Knittel K."/>
        </authorList>
    </citation>
    <scope>NUCLEOTIDE SEQUENCE</scope>
    <source>
        <strain evidence="2">Gfbio:e3339647-f889-4370-9287-4fb5cb688e4c:AG392D22_GoMArc1</strain>
    </source>
</reference>